<dbReference type="SUPFAM" id="SSF55797">
    <property type="entry name" value="PR-1-like"/>
    <property type="match status" value="1"/>
</dbReference>
<dbReference type="GO" id="GO:0008233">
    <property type="term" value="F:peptidase activity"/>
    <property type="evidence" value="ECO:0007669"/>
    <property type="project" value="UniProtKB-KW"/>
</dbReference>
<name>A0A1S8KIP7_ENTFC</name>
<feature type="non-terminal residue" evidence="2">
    <location>
        <position position="1"/>
    </location>
</feature>
<proteinExistence type="predicted"/>
<reference evidence="2 3" key="1">
    <citation type="submission" date="2017-02" db="EMBL/GenBank/DDBJ databases">
        <title>Clonality and virulence of isolates of VRE in Hematopoietic Stem Cell Transplanted (HSCT) patients.</title>
        <authorList>
            <person name="Marchi A.P."/>
            <person name="Martins R.C."/>
            <person name="Marie S.K."/>
            <person name="Levin A.S."/>
            <person name="Costa S.F."/>
        </authorList>
    </citation>
    <scope>NUCLEOTIDE SEQUENCE [LARGE SCALE GENOMIC DNA]</scope>
    <source>
        <strain evidence="2 3">LIM1759</strain>
    </source>
</reference>
<dbReference type="AlphaFoldDB" id="A0A1S8KIP7"/>
<comment type="caution">
    <text evidence="2">The sequence shown here is derived from an EMBL/GenBank/DDBJ whole genome shotgun (WGS) entry which is preliminary data.</text>
</comment>
<accession>A0A1S8KIP7</accession>
<protein>
    <submittedName>
        <fullName evidence="2">Serine protease</fullName>
    </submittedName>
</protein>
<dbReference type="EMBL" id="MVGJ01000263">
    <property type="protein sequence ID" value="OOL79550.1"/>
    <property type="molecule type" value="Genomic_DNA"/>
</dbReference>
<dbReference type="Pfam" id="PF00188">
    <property type="entry name" value="CAP"/>
    <property type="match status" value="1"/>
</dbReference>
<dbReference type="Gene3D" id="3.40.33.10">
    <property type="entry name" value="CAP"/>
    <property type="match status" value="1"/>
</dbReference>
<feature type="domain" description="SCP" evidence="1">
    <location>
        <begin position="2"/>
        <end position="109"/>
    </location>
</feature>
<organism evidence="2 3">
    <name type="scientific">Enterococcus faecium</name>
    <name type="common">Streptococcus faecium</name>
    <dbReference type="NCBI Taxonomy" id="1352"/>
    <lineage>
        <taxon>Bacteria</taxon>
        <taxon>Bacillati</taxon>
        <taxon>Bacillota</taxon>
        <taxon>Bacilli</taxon>
        <taxon>Lactobacillales</taxon>
        <taxon>Enterococcaceae</taxon>
        <taxon>Enterococcus</taxon>
    </lineage>
</organism>
<keyword evidence="2" id="KW-0378">Hydrolase</keyword>
<keyword evidence="2" id="KW-0645">Protease</keyword>
<evidence type="ECO:0000313" key="2">
    <source>
        <dbReference type="EMBL" id="OOL79550.1"/>
    </source>
</evidence>
<dbReference type="GO" id="GO:0006508">
    <property type="term" value="P:proteolysis"/>
    <property type="evidence" value="ECO:0007669"/>
    <property type="project" value="UniProtKB-KW"/>
</dbReference>
<evidence type="ECO:0000313" key="3">
    <source>
        <dbReference type="Proteomes" id="UP000191171"/>
    </source>
</evidence>
<dbReference type="InterPro" id="IPR014044">
    <property type="entry name" value="CAP_dom"/>
</dbReference>
<gene>
    <name evidence="2" type="ORF">B1P95_16000</name>
</gene>
<dbReference type="Proteomes" id="UP000191171">
    <property type="component" value="Unassembled WGS sequence"/>
</dbReference>
<sequence>WLNSYRQQNGVAPMQFNDIVQQAADIRAKELQVSFSHYRPGGGTFQDLLESLGCYGAKGENINSFYLYVDEILSDTGAVNAMVMWKDSAAHNANLLYNNQSIVGLSHAYEVSADGSLSSDNVFISANPIFK</sequence>
<evidence type="ECO:0000259" key="1">
    <source>
        <dbReference type="Pfam" id="PF00188"/>
    </source>
</evidence>
<dbReference type="InterPro" id="IPR035940">
    <property type="entry name" value="CAP_sf"/>
</dbReference>